<dbReference type="GO" id="GO:0004312">
    <property type="term" value="F:fatty acid synthase activity"/>
    <property type="evidence" value="ECO:0007669"/>
    <property type="project" value="TreeGrafter"/>
</dbReference>
<dbReference type="AlphaFoldDB" id="A0A7D5UXJ0"/>
<evidence type="ECO:0000256" key="2">
    <source>
        <dbReference type="ARBA" id="ARBA00022553"/>
    </source>
</evidence>
<dbReference type="SUPFAM" id="SSF52151">
    <property type="entry name" value="FabD/lysophospholipase-like"/>
    <property type="match status" value="1"/>
</dbReference>
<dbReference type="SMART" id="SM00827">
    <property type="entry name" value="PKS_AT"/>
    <property type="match status" value="1"/>
</dbReference>
<dbReference type="SMART" id="SM00825">
    <property type="entry name" value="PKS_KS"/>
    <property type="match status" value="1"/>
</dbReference>
<dbReference type="InterPro" id="IPR020841">
    <property type="entry name" value="PKS_Beta-ketoAc_synthase_dom"/>
</dbReference>
<organism evidence="5 6">
    <name type="scientific">Metarhizium brunneum</name>
    <dbReference type="NCBI Taxonomy" id="500148"/>
    <lineage>
        <taxon>Eukaryota</taxon>
        <taxon>Fungi</taxon>
        <taxon>Dikarya</taxon>
        <taxon>Ascomycota</taxon>
        <taxon>Pezizomycotina</taxon>
        <taxon>Sordariomycetes</taxon>
        <taxon>Hypocreomycetidae</taxon>
        <taxon>Hypocreales</taxon>
        <taxon>Clavicipitaceae</taxon>
        <taxon>Metarhizium</taxon>
    </lineage>
</organism>
<evidence type="ECO:0000313" key="6">
    <source>
        <dbReference type="Proteomes" id="UP000510686"/>
    </source>
</evidence>
<dbReference type="InterPro" id="IPR001227">
    <property type="entry name" value="Ac_transferase_dom_sf"/>
</dbReference>
<dbReference type="Proteomes" id="UP000510686">
    <property type="component" value="Chromosome 3"/>
</dbReference>
<protein>
    <submittedName>
        <fullName evidence="5">Highly reducing polyketide synthase alnA</fullName>
    </submittedName>
</protein>
<gene>
    <name evidence="5" type="primary">alnA_4</name>
    <name evidence="5" type="ORF">G6M90_00g060860</name>
</gene>
<dbReference type="Gene3D" id="3.40.47.10">
    <property type="match status" value="1"/>
</dbReference>
<evidence type="ECO:0000256" key="1">
    <source>
        <dbReference type="ARBA" id="ARBA00022450"/>
    </source>
</evidence>
<feature type="domain" description="Ketosynthase family 3 (KS3)" evidence="4">
    <location>
        <begin position="20"/>
        <end position="405"/>
    </location>
</feature>
<dbReference type="GO" id="GO:0044550">
    <property type="term" value="P:secondary metabolite biosynthetic process"/>
    <property type="evidence" value="ECO:0007669"/>
    <property type="project" value="TreeGrafter"/>
</dbReference>
<evidence type="ECO:0000313" key="5">
    <source>
        <dbReference type="EMBL" id="QLI69217.1"/>
    </source>
</evidence>
<accession>A0A7D5UXJ0</accession>
<dbReference type="RefSeq" id="XP_014544653.2">
    <property type="nucleotide sequence ID" value="XM_014689167.2"/>
</dbReference>
<dbReference type="PROSITE" id="PS52004">
    <property type="entry name" value="KS3_2"/>
    <property type="match status" value="1"/>
</dbReference>
<dbReference type="Pfam" id="PF00109">
    <property type="entry name" value="ketoacyl-synt"/>
    <property type="match status" value="1"/>
</dbReference>
<feature type="region of interest" description="Disordered" evidence="3">
    <location>
        <begin position="385"/>
        <end position="405"/>
    </location>
</feature>
<keyword evidence="2" id="KW-0597">Phosphoprotein</keyword>
<dbReference type="GO" id="GO:0006633">
    <property type="term" value="P:fatty acid biosynthetic process"/>
    <property type="evidence" value="ECO:0007669"/>
    <property type="project" value="TreeGrafter"/>
</dbReference>
<dbReference type="PANTHER" id="PTHR43775">
    <property type="entry name" value="FATTY ACID SYNTHASE"/>
    <property type="match status" value="1"/>
</dbReference>
<dbReference type="InterPro" id="IPR016035">
    <property type="entry name" value="Acyl_Trfase/lysoPLipase"/>
</dbReference>
<keyword evidence="1" id="KW-0596">Phosphopantetheine</keyword>
<reference evidence="5 6" key="1">
    <citation type="submission" date="2020-07" db="EMBL/GenBank/DDBJ databases">
        <title>Telomere length de novo assembly of all 7 chromosomes of the fungus, Metarhizium brunneum, using a novel assembly pipeline.</title>
        <authorList>
            <person name="Saud z."/>
            <person name="Kortsinoglou A."/>
            <person name="Kouvelis V.N."/>
            <person name="Butt T.M."/>
        </authorList>
    </citation>
    <scope>NUCLEOTIDE SEQUENCE [LARGE SCALE GENOMIC DNA]</scope>
    <source>
        <strain evidence="5 6">4556</strain>
    </source>
</reference>
<keyword evidence="6" id="KW-1185">Reference proteome</keyword>
<name>A0A7D5UXJ0_9HYPO</name>
<dbReference type="SUPFAM" id="SSF53901">
    <property type="entry name" value="Thiolase-like"/>
    <property type="match status" value="1"/>
</dbReference>
<dbReference type="Gene3D" id="3.40.366.10">
    <property type="entry name" value="Malonyl-Coenzyme A Acyl Carrier Protein, domain 2"/>
    <property type="match status" value="1"/>
</dbReference>
<dbReference type="EMBL" id="CP058934">
    <property type="protein sequence ID" value="QLI69217.1"/>
    <property type="molecule type" value="Genomic_DNA"/>
</dbReference>
<proteinExistence type="predicted"/>
<dbReference type="InterPro" id="IPR014043">
    <property type="entry name" value="Acyl_transferase_dom"/>
</dbReference>
<evidence type="ECO:0000256" key="3">
    <source>
        <dbReference type="SAM" id="MobiDB-lite"/>
    </source>
</evidence>
<dbReference type="InterPro" id="IPR016039">
    <property type="entry name" value="Thiolase-like"/>
</dbReference>
<dbReference type="InterPro" id="IPR014030">
    <property type="entry name" value="Ketoacyl_synth_N"/>
</dbReference>
<dbReference type="KEGG" id="mbrn:26243065"/>
<dbReference type="OrthoDB" id="329835at2759"/>
<dbReference type="PANTHER" id="PTHR43775:SF29">
    <property type="entry name" value="ASPERFURANONE POLYKETIDE SYNTHASE AFOG-RELATED"/>
    <property type="match status" value="1"/>
</dbReference>
<dbReference type="InterPro" id="IPR050091">
    <property type="entry name" value="PKS_NRPS_Biosynth_Enz"/>
</dbReference>
<sequence>MVHPRIECNGHGAVRNDEFLEPIAIVGAACRLAGEASSLHGLWDMMQNSRTAHAKVPEERWHADAWYHPDPDRKGSLNTTHGFFLEQDVAAFDAPFFSVTAKEAAGMDPAKRLVLEVSYEAFENVGAMLAAGISEEEAEAYLATMPSETVVTACQSIAKDGNFARKLRVVTAYHSPHMRMVADDCLRAMVEAGVRGANQEAKIPMFSSVTGQFIDPIEVGKSYWIRNMCGTVRFSEAVSSLLVGSSGRRAGRKATVKWDALLEVGPHAALKAPLVQIMESIDAKLPSELLYTCLLVRKEDAVTTALKAVGSLWATGIPILLAKVNREQDLVESPQVVVDLPCYAWNHERVYWHETPATKEQRLRQKTRTDLLGIAVENHCPKDQANYSPASLKGSSAAISNSRPT</sequence>
<evidence type="ECO:0000259" key="4">
    <source>
        <dbReference type="PROSITE" id="PS52004"/>
    </source>
</evidence>
<dbReference type="GeneID" id="26243065"/>